<dbReference type="AlphaFoldDB" id="A0A1W5D9F6"/>
<dbReference type="SUPFAM" id="SSF54160">
    <property type="entry name" value="Chromo domain-like"/>
    <property type="match status" value="1"/>
</dbReference>
<feature type="region of interest" description="Disordered" evidence="2">
    <location>
        <begin position="823"/>
        <end position="870"/>
    </location>
</feature>
<evidence type="ECO:0000256" key="3">
    <source>
        <dbReference type="SAM" id="SignalP"/>
    </source>
</evidence>
<sequence>MTCNHLHVLLIRILCVLFALPSISHASGWQTPNDEVFKRQSAASGLLNDFEVYQPVLTPTGSSDQYGCTYTELLMDHSFGFSYGMPFVGSYTPPPCSFNRVTMNFTVTSAGRQFDRLGIMYLGDIEVFRTSTAEPTAGGIIWTYTKEMDQYNALWREPQKIIFDLGNLIDSTYTGAYNTTLTATFFTTPESRPTADQILPISALQSGENMGSDFQVPGQNASVSYTLPQNIQRAVISISANGQATEEFWYTNVLSSDANTFANTTGVLYGYSPFREVQLFIDGQLAGVSWPFPVVFTGGIVPGLWRPIVGIDAFDLRQHEIDVTPFLPLLCDGNSHTFEIRVAGLDDDGMGGATLSETVGSYWVITGTIFLFLDSAGSETTGSVPVVDETPPQFTIASTVTQDSSGANQTVVYTTEASRYLSISSTITTSTGSSAVSWVQRLSYANFGALTAQGLVQVTNQNTTGLDISSSGYVNSYSYPTYVNSSYSIDAAGNLGISGTITHGLDYNVFGPSVFPSGIQSFNVTTPAQFSLAGSLVAQSVQLTDNIPQFSGSQLSTTQSASAQYYSSGSVSFSFGTTEQNFSFSGVEVDLPDVTVELYTRHVLAVNSTVTQDNQTLRGLTFEPLTAVAEMIEPESAADGFSYGRPRLDIFSRVTTGSEVRFQLRKEVDGVTTIWPEDVPLERLFDFITPEQLQTFEHEQYMIEEEEQQKLRLAVKRRGRPTGLKKKPSATGLSRQARSGKPSTWPLSSITAETDTLKRDWDRALAPNPPQTIGQGTNSSGASTRSTRSQKSEELEGRYLMLPPTPRRTLRRVLIPLTSSPTSLKTVAPAHAQQQAGSVPKNDSLHQPATVPHPPSRSVERTNDEMNNGHVFRPTATLKAVSISSFAQSSLVDLEDSDDEHSENSEALLRQFQGQVVQSLIQRAPSRTPNLTHTIDLTSSPSPVPAPSSFKHRASPIKSTPPTPRTTKKRKRLFTRKSTTPKHPAQKEGDWFVECIVSHRKPSYPSRFLHEYLIKWQDHPHEENTWESEDTFVGADEILKSYWARVGVVRAGEHEKSWV</sequence>
<dbReference type="InterPro" id="IPR016197">
    <property type="entry name" value="Chromo-like_dom_sf"/>
</dbReference>
<dbReference type="Gene3D" id="2.40.50.40">
    <property type="match status" value="1"/>
</dbReference>
<dbReference type="InterPro" id="IPR023780">
    <property type="entry name" value="Chromo_domain"/>
</dbReference>
<dbReference type="GO" id="GO:0006338">
    <property type="term" value="P:chromatin remodeling"/>
    <property type="evidence" value="ECO:0007669"/>
    <property type="project" value="UniProtKB-ARBA"/>
</dbReference>
<feature type="chain" id="PRO_5011986509" evidence="3">
    <location>
        <begin position="27"/>
        <end position="1059"/>
    </location>
</feature>
<reference evidence="6" key="1">
    <citation type="submission" date="2017-03" db="EMBL/GenBank/DDBJ databases">
        <authorList>
            <person name="Sharma R."/>
            <person name="Thines M."/>
        </authorList>
    </citation>
    <scope>NUCLEOTIDE SEQUENCE [LARGE SCALE GENOMIC DNA]</scope>
</reference>
<evidence type="ECO:0000313" key="5">
    <source>
        <dbReference type="EMBL" id="SLM39671.1"/>
    </source>
</evidence>
<evidence type="ECO:0000256" key="2">
    <source>
        <dbReference type="SAM" id="MobiDB-lite"/>
    </source>
</evidence>
<dbReference type="PANTHER" id="PTHR31104">
    <property type="entry name" value="PEPTIDE-N4-(N-ACETYL-BETA-GLUCOSAMINYL)ASPARAGINE AMIDASE A PROTEIN"/>
    <property type="match status" value="1"/>
</dbReference>
<feature type="compositionally biased region" description="Basic residues" evidence="2">
    <location>
        <begin position="966"/>
        <end position="975"/>
    </location>
</feature>
<dbReference type="InterPro" id="IPR056948">
    <property type="entry name" value="PNGaseA_N"/>
</dbReference>
<dbReference type="EMBL" id="FWEW01003535">
    <property type="protein sequence ID" value="SLM39671.1"/>
    <property type="molecule type" value="Genomic_DNA"/>
</dbReference>
<organism evidence="5 6">
    <name type="scientific">Lasallia pustulata</name>
    <dbReference type="NCBI Taxonomy" id="136370"/>
    <lineage>
        <taxon>Eukaryota</taxon>
        <taxon>Fungi</taxon>
        <taxon>Dikarya</taxon>
        <taxon>Ascomycota</taxon>
        <taxon>Pezizomycotina</taxon>
        <taxon>Lecanoromycetes</taxon>
        <taxon>OSLEUM clade</taxon>
        <taxon>Umbilicariomycetidae</taxon>
        <taxon>Umbilicariales</taxon>
        <taxon>Umbilicariaceae</taxon>
        <taxon>Lasallia</taxon>
    </lineage>
</organism>
<dbReference type="InterPro" id="IPR000953">
    <property type="entry name" value="Chromo/chromo_shadow_dom"/>
</dbReference>
<feature type="compositionally biased region" description="Polar residues" evidence="2">
    <location>
        <begin position="771"/>
        <end position="789"/>
    </location>
</feature>
<feature type="region of interest" description="Disordered" evidence="2">
    <location>
        <begin position="763"/>
        <end position="807"/>
    </location>
</feature>
<feature type="compositionally biased region" description="Polar residues" evidence="2">
    <location>
        <begin position="731"/>
        <end position="751"/>
    </location>
</feature>
<dbReference type="Pfam" id="PF12222">
    <property type="entry name" value="PNGaseA"/>
    <property type="match status" value="1"/>
</dbReference>
<dbReference type="InterPro" id="IPR021102">
    <property type="entry name" value="PNGase_A"/>
</dbReference>
<dbReference type="Proteomes" id="UP000192927">
    <property type="component" value="Unassembled WGS sequence"/>
</dbReference>
<dbReference type="SMART" id="SM00298">
    <property type="entry name" value="CHROMO"/>
    <property type="match status" value="1"/>
</dbReference>
<name>A0A1W5D9F6_9LECA</name>
<feature type="domain" description="Chromo" evidence="4">
    <location>
        <begin position="991"/>
        <end position="1045"/>
    </location>
</feature>
<dbReference type="PROSITE" id="PS50013">
    <property type="entry name" value="CHROMO_2"/>
    <property type="match status" value="1"/>
</dbReference>
<feature type="region of interest" description="Disordered" evidence="2">
    <location>
        <begin position="930"/>
        <end position="985"/>
    </location>
</feature>
<evidence type="ECO:0000256" key="1">
    <source>
        <dbReference type="ARBA" id="ARBA00011353"/>
    </source>
</evidence>
<evidence type="ECO:0000259" key="4">
    <source>
        <dbReference type="PROSITE" id="PS50013"/>
    </source>
</evidence>
<dbReference type="Pfam" id="PF25156">
    <property type="entry name" value="PNGase_A_C"/>
    <property type="match status" value="1"/>
</dbReference>
<feature type="signal peptide" evidence="3">
    <location>
        <begin position="1"/>
        <end position="26"/>
    </location>
</feature>
<keyword evidence="6" id="KW-1185">Reference proteome</keyword>
<protein>
    <submittedName>
        <fullName evidence="5">Peptide-N4-(N-acetyl-beta-glucosaminyl)asparagine amidase A</fullName>
    </submittedName>
</protein>
<feature type="compositionally biased region" description="Basic residues" evidence="2">
    <location>
        <begin position="714"/>
        <end position="728"/>
    </location>
</feature>
<evidence type="ECO:0000313" key="6">
    <source>
        <dbReference type="Proteomes" id="UP000192927"/>
    </source>
</evidence>
<comment type="subunit">
    <text evidence="1">Component of the NuA4 histone acetyltransferase complex.</text>
</comment>
<proteinExistence type="predicted"/>
<feature type="region of interest" description="Disordered" evidence="2">
    <location>
        <begin position="714"/>
        <end position="751"/>
    </location>
</feature>
<keyword evidence="3" id="KW-0732">Signal</keyword>
<accession>A0A1W5D9F6</accession>
<dbReference type="Pfam" id="PF00385">
    <property type="entry name" value="Chromo"/>
    <property type="match status" value="1"/>
</dbReference>